<dbReference type="Gene3D" id="3.40.50.300">
    <property type="entry name" value="P-loop containing nucleotide triphosphate hydrolases"/>
    <property type="match status" value="1"/>
</dbReference>
<name>A0A178YG28_SINSA</name>
<protein>
    <recommendedName>
        <fullName evidence="1">KAP NTPase domain-containing protein</fullName>
    </recommendedName>
</protein>
<feature type="domain" description="KAP NTPase" evidence="1">
    <location>
        <begin position="123"/>
        <end position="176"/>
    </location>
</feature>
<evidence type="ECO:0000259" key="1">
    <source>
        <dbReference type="Pfam" id="PF07693"/>
    </source>
</evidence>
<dbReference type="InterPro" id="IPR027417">
    <property type="entry name" value="P-loop_NTPase"/>
</dbReference>
<gene>
    <name evidence="2" type="ORF">ATB98_10555</name>
</gene>
<dbReference type="AlphaFoldDB" id="A0A178YG28"/>
<proteinExistence type="predicted"/>
<organism evidence="2 3">
    <name type="scientific">Sinorhizobium saheli</name>
    <dbReference type="NCBI Taxonomy" id="36856"/>
    <lineage>
        <taxon>Bacteria</taxon>
        <taxon>Pseudomonadati</taxon>
        <taxon>Pseudomonadota</taxon>
        <taxon>Alphaproteobacteria</taxon>
        <taxon>Hyphomicrobiales</taxon>
        <taxon>Rhizobiaceae</taxon>
        <taxon>Sinorhizobium/Ensifer group</taxon>
        <taxon>Sinorhizobium</taxon>
    </lineage>
</organism>
<dbReference type="InterPro" id="IPR011646">
    <property type="entry name" value="KAP_P-loop"/>
</dbReference>
<evidence type="ECO:0000313" key="3">
    <source>
        <dbReference type="Proteomes" id="UP000078507"/>
    </source>
</evidence>
<keyword evidence="3" id="KW-1185">Reference proteome</keyword>
<dbReference type="SUPFAM" id="SSF52540">
    <property type="entry name" value="P-loop containing nucleoside triphosphate hydrolases"/>
    <property type="match status" value="1"/>
</dbReference>
<feature type="domain" description="KAP NTPase" evidence="1">
    <location>
        <begin position="9"/>
        <end position="41"/>
    </location>
</feature>
<reference evidence="2 3" key="1">
    <citation type="submission" date="2015-11" db="EMBL/GenBank/DDBJ databases">
        <title>Ensifer anhuiense sp. nov., an effective nitrogen fixation bacterium with Glycine soja.</title>
        <authorList>
            <person name="Yan H."/>
            <person name="Chen W."/>
        </authorList>
    </citation>
    <scope>NUCLEOTIDE SEQUENCE [LARGE SCALE GENOMIC DNA]</scope>
    <source>
        <strain evidence="2 3">LMG 7837</strain>
    </source>
</reference>
<dbReference type="Pfam" id="PF07693">
    <property type="entry name" value="KAP_NTPase"/>
    <property type="match status" value="2"/>
</dbReference>
<comment type="caution">
    <text evidence="2">The sequence shown here is derived from an EMBL/GenBank/DDBJ whole genome shotgun (WGS) entry which is preliminary data.</text>
</comment>
<accession>A0A178YG28</accession>
<evidence type="ECO:0000313" key="2">
    <source>
        <dbReference type="EMBL" id="OAP46468.1"/>
    </source>
</evidence>
<dbReference type="EMBL" id="LNQB01000069">
    <property type="protein sequence ID" value="OAP46468.1"/>
    <property type="molecule type" value="Genomic_DNA"/>
</dbReference>
<dbReference type="Proteomes" id="UP000078507">
    <property type="component" value="Unassembled WGS sequence"/>
</dbReference>
<sequence>MNEHATQVLDAYLDANKLAVPHAILIEGRWGSGKTHFLEKVYEPSRIQRMQAERRRHVPFLFVSLFGATSASDVEMRIYKTANPGEAIAGSLAGTFALGIGEFLRMKDATKGVVDRLGKKAIKRLNEYVFVFDDLERLEKAAFGEVMGLVNALVAEHGRRVLLVTDEDKLKELVGDPIWKDQNEKIVGRRARIEADLESVMRASVKELPDGPAKTHITEVADDLLEVARASKVENLRNLSWAMHNATAFVNCLIRDDEIPASHVVWTMKVVLATTLWLRSGLLDAETLRQIPGLATTLAFRSVSRSKQDVPLDPQLTKAKAFSDTFGFLNVDAPPVDYAFITGFEKSGVLEHSEVTTWIKSQFGFGRKYFEPSWRRLWYSHERPIAETEQALADLKDELARRVHTHLGPILHAAGLALRHWAVNDRRLTDNEDVVAFFKRYIDEVADQRLLERSEPDHFPSILDGYGGLGFSSHDTDEFQQILQYIRTRSKEIAAAELRARAEIVLDEAEAGDLDALFKLVRNDEYELSMNPVLKDVPVNRVAELMARDVPALNAGSKMLAYRYHRARNGDPLLQEIPWARSVYAAVVKKLDEWDEPHRAMALKSMTGLIRHYEQGKQPDDMIIPPEEAAETEE</sequence>